<evidence type="ECO:0000256" key="6">
    <source>
        <dbReference type="ARBA" id="ARBA00023263"/>
    </source>
</evidence>
<protein>
    <submittedName>
        <fullName evidence="9">Neisseria PilC beta-propeller domain protein</fullName>
    </submittedName>
</protein>
<dbReference type="AlphaFoldDB" id="A0A0S1AYE8"/>
<gene>
    <name evidence="9" type="ORF">AOT14_14200</name>
</gene>
<keyword evidence="3" id="KW-1029">Fimbrium biogenesis</keyword>
<dbReference type="Proteomes" id="UP000061010">
    <property type="component" value="Chromosome"/>
</dbReference>
<dbReference type="PATRIC" id="fig|128780.6.peg.1433"/>
<evidence type="ECO:0000313" key="10">
    <source>
        <dbReference type="Proteomes" id="UP000061010"/>
    </source>
</evidence>
<keyword evidence="6" id="KW-0281">Fimbrium</keyword>
<proteinExistence type="inferred from homology"/>
<dbReference type="SUPFAM" id="SSF50998">
    <property type="entry name" value="Quinoprotein alcohol dehydrogenase-like"/>
    <property type="match status" value="1"/>
</dbReference>
<dbReference type="InterPro" id="IPR011047">
    <property type="entry name" value="Quinoprotein_ADH-like_sf"/>
</dbReference>
<dbReference type="KEGG" id="sacz:AOT14_14200"/>
<feature type="region of interest" description="Disordered" evidence="7">
    <location>
        <begin position="79"/>
        <end position="98"/>
    </location>
</feature>
<keyword evidence="4" id="KW-0479">Metal-binding</keyword>
<dbReference type="GO" id="GO:0009289">
    <property type="term" value="C:pilus"/>
    <property type="evidence" value="ECO:0007669"/>
    <property type="project" value="UniProtKB-SubCell"/>
</dbReference>
<evidence type="ECO:0000256" key="1">
    <source>
        <dbReference type="ARBA" id="ARBA00004561"/>
    </source>
</evidence>
<dbReference type="EMBL" id="CP012900">
    <property type="protein sequence ID" value="ALJ27823.1"/>
    <property type="molecule type" value="Genomic_DNA"/>
</dbReference>
<reference evidence="9 10" key="1">
    <citation type="journal article" date="2015" name="Genome Announc.">
        <title>Complete Genome Sequencing of Stenotrophomonas acidaminiphila ZAC14D2_NAIMI4_2, a Multidrug-Resistant Strain Isolated from Sediments of a Polluted River in Mexico, Uncovers New Antibiotic Resistance Genes and a Novel Class-II Lasso Peptide Biosynthesis Gene Cluster.</title>
        <authorList>
            <person name="Vinuesa P."/>
            <person name="Ochoa-Sanchez L.E."/>
        </authorList>
    </citation>
    <scope>NUCLEOTIDE SEQUENCE [LARGE SCALE GENOMIC DNA]</scope>
    <source>
        <strain evidence="9 10">ZAC14D2_NAIMI4_2</strain>
    </source>
</reference>
<feature type="compositionally biased region" description="Polar residues" evidence="7">
    <location>
        <begin position="79"/>
        <end position="88"/>
    </location>
</feature>
<keyword evidence="5" id="KW-0106">Calcium</keyword>
<evidence type="ECO:0000256" key="7">
    <source>
        <dbReference type="SAM" id="MobiDB-lite"/>
    </source>
</evidence>
<name>A0A0S1AYE8_9GAMM</name>
<evidence type="ECO:0000256" key="2">
    <source>
        <dbReference type="ARBA" id="ARBA00008387"/>
    </source>
</evidence>
<feature type="domain" description="PilY1 beta-propeller" evidence="8">
    <location>
        <begin position="795"/>
        <end position="1069"/>
    </location>
</feature>
<evidence type="ECO:0000256" key="4">
    <source>
        <dbReference type="ARBA" id="ARBA00022723"/>
    </source>
</evidence>
<evidence type="ECO:0000256" key="3">
    <source>
        <dbReference type="ARBA" id="ARBA00022558"/>
    </source>
</evidence>
<dbReference type="InterPro" id="IPR008707">
    <property type="entry name" value="B-propeller_PilY1"/>
</dbReference>
<dbReference type="Gene3D" id="2.60.120.380">
    <property type="match status" value="1"/>
</dbReference>
<evidence type="ECO:0000313" key="9">
    <source>
        <dbReference type="EMBL" id="ALJ27823.1"/>
    </source>
</evidence>
<comment type="similarity">
    <text evidence="2">Belongs to the PilY1 family.</text>
</comment>
<comment type="subcellular location">
    <subcellularLocation>
        <location evidence="1">Fimbrium</location>
    </subcellularLocation>
</comment>
<feature type="region of interest" description="Disordered" evidence="7">
    <location>
        <begin position="603"/>
        <end position="622"/>
    </location>
</feature>
<dbReference type="GO" id="GO:0046872">
    <property type="term" value="F:metal ion binding"/>
    <property type="evidence" value="ECO:0007669"/>
    <property type="project" value="UniProtKB-KW"/>
</dbReference>
<dbReference type="Pfam" id="PF05567">
    <property type="entry name" value="T4P_PilY1"/>
    <property type="match status" value="1"/>
</dbReference>
<evidence type="ECO:0000259" key="8">
    <source>
        <dbReference type="Pfam" id="PF05567"/>
    </source>
</evidence>
<evidence type="ECO:0000256" key="5">
    <source>
        <dbReference type="ARBA" id="ARBA00022837"/>
    </source>
</evidence>
<organism evidence="9 10">
    <name type="scientific">Stenotrophomonas acidaminiphila</name>
    <dbReference type="NCBI Taxonomy" id="128780"/>
    <lineage>
        <taxon>Bacteria</taxon>
        <taxon>Pseudomonadati</taxon>
        <taxon>Pseudomonadota</taxon>
        <taxon>Gammaproteobacteria</taxon>
        <taxon>Lysobacterales</taxon>
        <taxon>Lysobacteraceae</taxon>
        <taxon>Stenotrophomonas</taxon>
    </lineage>
</organism>
<sequence length="1234" mass="130211">MKRKHSKHGTSQPTGRQWWAGPAAFLASMLALPVNAGIVIPDDPLTTAARVAPNILFILDDSGSMAWRNMNNQDVTEITGPGSFSSRPDANGVSSGTGVTTETLDNSRLYMQSYATNTLYYNPAVTYKPWMDADGNRLTGGMDFTRVYSSDLVVTHSGAGTNGGSKDLSANIQTFYVPKNTANTAASYLSNVSNYYRYQIIPGSGDILRGVYGTVVTTAKQTVQVGGSNTATGTLSNNTAVDNRLASVSAGVVLEITIDNTSSTNSRTLNYWVYDPSGNVVCSGVSSRNSSGFCQVPETAAGQYTVRVQRNTNNSTGYQISAQRYTTNSCDGQGSGYGWIDCTAALPASRTGSANTVADEKANFATWYSYHRTRTKAAKAGAAEAFSPLNSKVRVGFRTIWGRNTFDIPVRDGNDGRFVNNVADPTVAGSTSTTSRSTWYNRLFAAGASNGTPLQQALDDAGTYFSRSDSSGPYGPESGSDQLSCRQNFSILTTDGYWNTSTVDSGNADGTNGSTIKGPKNKTYTYTAAAPYSDSYSRTLADVAMKYWKTDLRTEDYMGNTSRPDNNNVPATDADPAFWQHMVTFGISIGLKTTMGWSSVDSVPANPAWPDPDTSNPGTDNARRIDDLLHAAVNGHGQFVSASSPSEFTAGLGKALAAIAQRTGSFSNVATNSASLNAGSKVFSASYVSGTWTGTVKGQTVTRDGVGSGWTSSIPSLATRKVFTYGGTFPTTSQQAALTRVGGPADYAVTGADNAAYIKGDSSNEERNGGLLRNRPNTVLGDIVGSSPFYVRETDTLYVGANDGMLHAFNGTSGQELFAYVPNIINFTQLATLSRGDYSHKFFVDGPVVVTNRALTPNKNILVGSLGRGGKGLYALNVTAPASATASGVSLWERSETTDGNMGQVLGRPILANVQGTTNAAVVFGNGVNSSHDRAVLVVLNAETGAIIREIDTGAGSSSAPNGLSAPTGIYGPDGKTLAYVYAGDMLGNVWKFDLTNTSAAAWTATRLFTAQDATGKAQPISAGVTVATHPWTNKRWVFFGTGRYLTTEDADSSNVNVQSMYGFMDTGATISRSDLTQRTVQVTSGTSSGYPVRAFQGKASLPAGSKGWYIDLPEAGERIVQDAQVVSSFLLTASMIPTGNACDADGRGYINALDAFTGTSAGSSYFDLDKNSSTNDTINDLPVGSVDAGVGMPTLPNLMRGVMLVAGSNGEIVAVPTIPPRWERVSWRDLKGD</sequence>
<accession>A0A0S1AYE8</accession>
<keyword evidence="10" id="KW-1185">Reference proteome</keyword>